<dbReference type="OrthoDB" id="4958261at2759"/>
<dbReference type="HOGENOM" id="CLU_011937_2_0_1"/>
<accession>A0A0A2VUS4</accession>
<name>A0A0A2VUS4_BEABA</name>
<dbReference type="PANTHER" id="PTHR37535">
    <property type="entry name" value="FLUG DOMAIN PROTEIN"/>
    <property type="match status" value="1"/>
</dbReference>
<proteinExistence type="predicted"/>
<dbReference type="InterPro" id="IPR021842">
    <property type="entry name" value="DUF3435"/>
</dbReference>
<sequence>MALTKAPDRIQRPPEYYRSKRQRLATDGAVKKRHAPTTKVNMHGVKLKWTRYCAYLCTKAEDHLLQSKKEDIMTFLEWMLDMYKRIRKRSAVHAYKRILFQVYRKSAGVDFDKLANEEINDYINGYLTIKYELDTSIKEKPVMDVDDVYLVLHHHWVHDTSVFPDERQRIQLALMILVQAYTATRPRVLAYKKLSKEAIYDHYFGSDEESQLKYAEEWDPKEDDFKTICYRDVKLVLLKNPDGGRDLPAMEVTLRFTKGWERRENPKTFIFYEVDTFLFDAILLFLSLALLDNAFAAELRSVEDFYKIRVRAPRRSLEFDWKDGIKDTPIFRQALVTHEGTIQTSPTEAIHYHTYLYYLQRLGLMTGFMQILNPYCIRRGSGEAVEAVGTQAQLQQVMQHIDAATYQAYINQRVQCDTVAAFLGRPSNKALLKAAGHMSRSVDPRAPTQASTVKLNEIDTDTTLAKLIELRDSLSSEVRRESGTIKDAESTGTKLYQMYRTVESKVRSTRAYLRKLAKTATRKEFFDTISTTEINAQLRNDADLDAGDWQPQTDHGLTERRMLAELIIADTSMLDGPTRLQHRLYTTHAMLSLGVRKEARAPKSAPTLNAPRRPQKCEKDQCFMCFWDEGIAPNQRFRKFYSPYRSRDHLLSQHLKNMGQRFVQCPAPQCAEKKAIFHTLPSFQRHLAEHHDYDIFKRYKGHHCFSTWRFCLQPVDRLPVSKFTSDIPDRHIRSKTPPKQVLSGVILVRVAALDVRGQSHGHLDLWVVQ</sequence>
<gene>
    <name evidence="1" type="ORF">BBAD15_g2643</name>
</gene>
<evidence type="ECO:0000313" key="1">
    <source>
        <dbReference type="EMBL" id="KGQ11636.1"/>
    </source>
</evidence>
<dbReference type="PANTHER" id="PTHR37535:SF4">
    <property type="entry name" value="FLUG DOMAIN-CONTAINING PROTEIN"/>
    <property type="match status" value="1"/>
</dbReference>
<protein>
    <recommendedName>
        <fullName evidence="3">FluG domain-containing protein</fullName>
    </recommendedName>
</protein>
<dbReference type="STRING" id="1245745.A0A0A2VUS4"/>
<evidence type="ECO:0000313" key="2">
    <source>
        <dbReference type="Proteomes" id="UP000030106"/>
    </source>
</evidence>
<organism evidence="1 2">
    <name type="scientific">Beauveria bassiana D1-5</name>
    <dbReference type="NCBI Taxonomy" id="1245745"/>
    <lineage>
        <taxon>Eukaryota</taxon>
        <taxon>Fungi</taxon>
        <taxon>Dikarya</taxon>
        <taxon>Ascomycota</taxon>
        <taxon>Pezizomycotina</taxon>
        <taxon>Sordariomycetes</taxon>
        <taxon>Hypocreomycetidae</taxon>
        <taxon>Hypocreales</taxon>
        <taxon>Cordycipitaceae</taxon>
        <taxon>Beauveria</taxon>
    </lineage>
</organism>
<evidence type="ECO:0008006" key="3">
    <source>
        <dbReference type="Google" id="ProtNLM"/>
    </source>
</evidence>
<dbReference type="Proteomes" id="UP000030106">
    <property type="component" value="Unassembled WGS sequence"/>
</dbReference>
<reference evidence="1 2" key="1">
    <citation type="submission" date="2012-10" db="EMBL/GenBank/DDBJ databases">
        <title>Genome sequencing and analysis of entomopathogenic fungi Beauveria bassiana D1-5.</title>
        <authorList>
            <person name="Li Q."/>
            <person name="Wang L."/>
            <person name="Zhang Z."/>
            <person name="Wang Q."/>
            <person name="Ren J."/>
            <person name="Wang M."/>
            <person name="Xu W."/>
            <person name="Wang J."/>
            <person name="Lu Y."/>
            <person name="Du Q."/>
            <person name="Sun Z."/>
        </authorList>
    </citation>
    <scope>NUCLEOTIDE SEQUENCE [LARGE SCALE GENOMIC DNA]</scope>
    <source>
        <strain evidence="1 2">D1-5</strain>
    </source>
</reference>
<comment type="caution">
    <text evidence="1">The sequence shown here is derived from an EMBL/GenBank/DDBJ whole genome shotgun (WGS) entry which is preliminary data.</text>
</comment>
<dbReference type="Pfam" id="PF11917">
    <property type="entry name" value="DUF3435"/>
    <property type="match status" value="1"/>
</dbReference>
<dbReference type="EMBL" id="ANFO01000193">
    <property type="protein sequence ID" value="KGQ11636.1"/>
    <property type="molecule type" value="Genomic_DNA"/>
</dbReference>
<dbReference type="AlphaFoldDB" id="A0A0A2VUS4"/>